<feature type="transmembrane region" description="Helical" evidence="1">
    <location>
        <begin position="474"/>
        <end position="494"/>
    </location>
</feature>
<dbReference type="PANTHER" id="PTHR31610:SF0">
    <property type="entry name" value="SLC26A_SULP TRANSPORTER DOMAIN-CONTAINING PROTEIN"/>
    <property type="match status" value="1"/>
</dbReference>
<accession>A0A2M9ZBT4</accession>
<dbReference type="Proteomes" id="UP000231912">
    <property type="component" value="Unassembled WGS sequence"/>
</dbReference>
<evidence type="ECO:0000313" key="2">
    <source>
        <dbReference type="EMBL" id="PJZ65849.1"/>
    </source>
</evidence>
<dbReference type="RefSeq" id="WP_100758754.1">
    <property type="nucleotide sequence ID" value="NZ_NPDT01000003.1"/>
</dbReference>
<feature type="transmembrane region" description="Helical" evidence="1">
    <location>
        <begin position="227"/>
        <end position="248"/>
    </location>
</feature>
<feature type="transmembrane region" description="Helical" evidence="1">
    <location>
        <begin position="170"/>
        <end position="190"/>
    </location>
</feature>
<feature type="transmembrane region" description="Helical" evidence="1">
    <location>
        <begin position="326"/>
        <end position="347"/>
    </location>
</feature>
<evidence type="ECO:0000256" key="1">
    <source>
        <dbReference type="SAM" id="Phobius"/>
    </source>
</evidence>
<gene>
    <name evidence="2" type="ORF">CH371_09915</name>
</gene>
<feature type="transmembrane region" description="Helical" evidence="1">
    <location>
        <begin position="12"/>
        <end position="31"/>
    </location>
</feature>
<keyword evidence="1" id="KW-0472">Membrane</keyword>
<proteinExistence type="predicted"/>
<reference evidence="2 3" key="1">
    <citation type="submission" date="2017-07" db="EMBL/GenBank/DDBJ databases">
        <title>Leptospira spp. isolated from tropical soils.</title>
        <authorList>
            <person name="Thibeaux R."/>
            <person name="Iraola G."/>
            <person name="Ferres I."/>
            <person name="Bierque E."/>
            <person name="Girault D."/>
            <person name="Soupe-Gilbert M.-E."/>
            <person name="Picardeau M."/>
            <person name="Goarant C."/>
        </authorList>
    </citation>
    <scope>NUCLEOTIDE SEQUENCE [LARGE SCALE GENOMIC DNA]</scope>
    <source>
        <strain evidence="2 3">FH2-C-A2</strain>
    </source>
</reference>
<feature type="transmembrane region" description="Helical" evidence="1">
    <location>
        <begin position="384"/>
        <end position="403"/>
    </location>
</feature>
<comment type="caution">
    <text evidence="2">The sequence shown here is derived from an EMBL/GenBank/DDBJ whole genome shotgun (WGS) entry which is preliminary data.</text>
</comment>
<feature type="transmembrane region" description="Helical" evidence="1">
    <location>
        <begin position="110"/>
        <end position="132"/>
    </location>
</feature>
<feature type="transmembrane region" description="Helical" evidence="1">
    <location>
        <begin position="197"/>
        <end position="215"/>
    </location>
</feature>
<feature type="transmembrane region" description="Helical" evidence="1">
    <location>
        <begin position="43"/>
        <end position="63"/>
    </location>
</feature>
<keyword evidence="1" id="KW-1133">Transmembrane helix</keyword>
<dbReference type="EMBL" id="NPDT01000003">
    <property type="protein sequence ID" value="PJZ65849.1"/>
    <property type="molecule type" value="Genomic_DNA"/>
</dbReference>
<name>A0A2M9ZBT4_9LEPT</name>
<evidence type="ECO:0000313" key="3">
    <source>
        <dbReference type="Proteomes" id="UP000231912"/>
    </source>
</evidence>
<dbReference type="AlphaFoldDB" id="A0A2M9ZBT4"/>
<dbReference type="PANTHER" id="PTHR31610">
    <property type="entry name" value="SLR0360 PROTEIN"/>
    <property type="match status" value="1"/>
</dbReference>
<feature type="transmembrane region" description="Helical" evidence="1">
    <location>
        <begin position="84"/>
        <end position="104"/>
    </location>
</feature>
<keyword evidence="1" id="KW-0812">Transmembrane</keyword>
<protein>
    <submittedName>
        <fullName evidence="2">Permease</fullName>
    </submittedName>
</protein>
<organism evidence="2 3">
    <name type="scientific">Leptospira wolffii</name>
    <dbReference type="NCBI Taxonomy" id="409998"/>
    <lineage>
        <taxon>Bacteria</taxon>
        <taxon>Pseudomonadati</taxon>
        <taxon>Spirochaetota</taxon>
        <taxon>Spirochaetia</taxon>
        <taxon>Leptospirales</taxon>
        <taxon>Leptospiraceae</taxon>
        <taxon>Leptospira</taxon>
    </lineage>
</organism>
<sequence>MSKYKWFVAGDLDGFFGLMIDNLIQILVLIALCTGPCGMPQDFVFKVVIPGAAISLLIGNLFYAWQARRLALEENRSDVTALPYGINTVSLFAFVFFIMFPVYLKTNSYKAAWSVGLLASFLSGMIEFFGSFVAERVRKATPRAALLSALAGIALTFISMDFLIRTFQNPLVAFVPFGIILLQYFGRVVFPFKIPGGLISVIAGTLLAWYSPYFSGKTLMDPDALKSSFSIGLYLPVWSGGELFSAFSQADIREYLSIILPMGIFNVIGSLQNIESAEAAGDKFNTRNSLMANGVGTIVGSLFGSPFPTTIYIGHPGWKALGARSGYSTLNGIFMTAIAFLGLMGFVSKLVPIEAGMAIVLWIGIVIGSQAFEATPTRHAPAVVIGLLPALAGWGVLLLQSAFNFSDPILSKAIEGTNAASQTPNIWLSQVPLDQPIFPYPLGGLLSLSQGFLLSAMVWASIATFIIDRDFKKAIITSLVGVILSGTGFIHAYSLRGNAILTPFELNFGPFVQGYLLLAGLFLIASFLRKEPRAV</sequence>
<feature type="transmembrane region" description="Helical" evidence="1">
    <location>
        <begin position="255"/>
        <end position="274"/>
    </location>
</feature>
<feature type="transmembrane region" description="Helical" evidence="1">
    <location>
        <begin position="506"/>
        <end position="528"/>
    </location>
</feature>
<feature type="transmembrane region" description="Helical" evidence="1">
    <location>
        <begin position="144"/>
        <end position="164"/>
    </location>
</feature>
<feature type="transmembrane region" description="Helical" evidence="1">
    <location>
        <begin position="448"/>
        <end position="467"/>
    </location>
</feature>
<feature type="transmembrane region" description="Helical" evidence="1">
    <location>
        <begin position="294"/>
        <end position="314"/>
    </location>
</feature>
<feature type="transmembrane region" description="Helical" evidence="1">
    <location>
        <begin position="353"/>
        <end position="372"/>
    </location>
</feature>